<protein>
    <recommendedName>
        <fullName evidence="5">GEgh 16 protein</fullName>
    </recommendedName>
</protein>
<sequence length="257" mass="25219">MLSNLFLFALAFSPLVSAHGKVTVVTGNAGGNGTALAIQGGVVPGTGPNSKTEVDTTVFGKTNILTNGLGKTTGSGKNTIGMLVQAMALSGPTLPQLTAGGNLTGTFHVVTADGAGPISAVLDPTATGAFARGVALTVLEQIPGDKGNFVQPKKQQQQQRSSSASSLWGRALEGLGQRLGKRGAANVNQSFGFAFGVPAGTVCNGTVAGMTGVCLVKIANANKAGPFGGVVPVQIASAAGAGAGAGQAAACGRAFRA</sequence>
<evidence type="ECO:0000256" key="1">
    <source>
        <dbReference type="SAM" id="MobiDB-lite"/>
    </source>
</evidence>
<feature type="region of interest" description="Disordered" evidence="1">
    <location>
        <begin position="147"/>
        <end position="167"/>
    </location>
</feature>
<dbReference type="Pfam" id="PF11327">
    <property type="entry name" value="Egh16-like"/>
    <property type="match status" value="1"/>
</dbReference>
<comment type="caution">
    <text evidence="3">The sequence shown here is derived from an EMBL/GenBank/DDBJ whole genome shotgun (WGS) entry which is preliminary data.</text>
</comment>
<dbReference type="EMBL" id="JAHCVI010000001">
    <property type="protein sequence ID" value="KAG7292057.1"/>
    <property type="molecule type" value="Genomic_DNA"/>
</dbReference>
<evidence type="ECO:0000313" key="3">
    <source>
        <dbReference type="EMBL" id="KAG7292057.1"/>
    </source>
</evidence>
<keyword evidence="4" id="KW-1185">Reference proteome</keyword>
<feature type="chain" id="PRO_5042276709" description="GEgh 16 protein" evidence="2">
    <location>
        <begin position="19"/>
        <end position="257"/>
    </location>
</feature>
<evidence type="ECO:0000313" key="4">
    <source>
        <dbReference type="Proteomes" id="UP001197093"/>
    </source>
</evidence>
<organism evidence="3 4">
    <name type="scientific">Staphylotrichum longicolle</name>
    <dbReference type="NCBI Taxonomy" id="669026"/>
    <lineage>
        <taxon>Eukaryota</taxon>
        <taxon>Fungi</taxon>
        <taxon>Dikarya</taxon>
        <taxon>Ascomycota</taxon>
        <taxon>Pezizomycotina</taxon>
        <taxon>Sordariomycetes</taxon>
        <taxon>Sordariomycetidae</taxon>
        <taxon>Sordariales</taxon>
        <taxon>Chaetomiaceae</taxon>
        <taxon>Staphylotrichum</taxon>
    </lineage>
</organism>
<feature type="signal peptide" evidence="2">
    <location>
        <begin position="1"/>
        <end position="18"/>
    </location>
</feature>
<dbReference type="AlphaFoldDB" id="A0AAD4F5L0"/>
<evidence type="ECO:0000256" key="2">
    <source>
        <dbReference type="SAM" id="SignalP"/>
    </source>
</evidence>
<name>A0AAD4F5L0_9PEZI</name>
<proteinExistence type="predicted"/>
<dbReference type="Proteomes" id="UP001197093">
    <property type="component" value="Unassembled WGS sequence"/>
</dbReference>
<dbReference type="InterPro" id="IPR021476">
    <property type="entry name" value="Egh16-like"/>
</dbReference>
<dbReference type="PANTHER" id="PTHR34618:SF4">
    <property type="entry name" value="CAS1"/>
    <property type="match status" value="1"/>
</dbReference>
<accession>A0AAD4F5L0</accession>
<evidence type="ECO:0008006" key="5">
    <source>
        <dbReference type="Google" id="ProtNLM"/>
    </source>
</evidence>
<feature type="compositionally biased region" description="Low complexity" evidence="1">
    <location>
        <begin position="155"/>
        <end position="166"/>
    </location>
</feature>
<gene>
    <name evidence="3" type="ORF">NEMBOFW57_002088</name>
</gene>
<keyword evidence="2" id="KW-0732">Signal</keyword>
<reference evidence="3" key="1">
    <citation type="submission" date="2023-02" db="EMBL/GenBank/DDBJ databases">
        <authorList>
            <person name="Palmer J.M."/>
        </authorList>
    </citation>
    <scope>NUCLEOTIDE SEQUENCE</scope>
    <source>
        <strain evidence="3">FW57</strain>
    </source>
</reference>
<dbReference type="PANTHER" id="PTHR34618">
    <property type="entry name" value="SURFACE PROTEIN MAS1, PUTATIVE-RELATED"/>
    <property type="match status" value="1"/>
</dbReference>